<keyword evidence="4" id="KW-1185">Reference proteome</keyword>
<comment type="caution">
    <text evidence="3">The sequence shown here is derived from an EMBL/GenBank/DDBJ whole genome shotgun (WGS) entry which is preliminary data.</text>
</comment>
<dbReference type="Pfam" id="PF04752">
    <property type="entry name" value="ChaC"/>
    <property type="match status" value="1"/>
</dbReference>
<dbReference type="InterPro" id="IPR013024">
    <property type="entry name" value="GGCT-like"/>
</dbReference>
<dbReference type="GO" id="GO:0005737">
    <property type="term" value="C:cytoplasm"/>
    <property type="evidence" value="ECO:0007669"/>
    <property type="project" value="TreeGrafter"/>
</dbReference>
<dbReference type="Proteomes" id="UP000646827">
    <property type="component" value="Unassembled WGS sequence"/>
</dbReference>
<evidence type="ECO:0000313" key="4">
    <source>
        <dbReference type="Proteomes" id="UP000646827"/>
    </source>
</evidence>
<dbReference type="Gene3D" id="3.10.490.10">
    <property type="entry name" value="Gamma-glutamyl cyclotransferase-like"/>
    <property type="match status" value="1"/>
</dbReference>
<dbReference type="PANTHER" id="PTHR12192">
    <property type="entry name" value="CATION TRANSPORT PROTEIN CHAC-RELATED"/>
    <property type="match status" value="1"/>
</dbReference>
<name>A0A8H7VV18_9FUNG</name>
<dbReference type="GO" id="GO:0061928">
    <property type="term" value="F:glutathione specific gamma-glutamylcyclotransferase activity"/>
    <property type="evidence" value="ECO:0007669"/>
    <property type="project" value="UniProtKB-EC"/>
</dbReference>
<dbReference type="GO" id="GO:0006751">
    <property type="term" value="P:glutathione catabolic process"/>
    <property type="evidence" value="ECO:0007669"/>
    <property type="project" value="InterPro"/>
</dbReference>
<sequence length="234" mass="26509">MPSTTLNHQDNAIVDDKKTEAETVESVIQAAPNQGIWVFGYGSLIWKPPIHYESKVVGYIKNYVRRFWQHSEDHRGTPEKPGRVVTLIPYDEWKTMEDVHGHDDVTWGVGFKIPSDDVEATRAYLDHREKNGYTVHTVDIFSADNDKEPAVKNALVYIATTDNVAYVGPASMEHISQQIFETYGPSGWNAEYLLNLAQALREICPDARDDHLFELERRVKALVEKSSSSTTTTT</sequence>
<protein>
    <recommendedName>
        <fullName evidence="1">glutathione-specific gamma-glutamylcyclotransferase</fullName>
        <ecNumber evidence="1">4.3.2.7</ecNumber>
    </recommendedName>
</protein>
<evidence type="ECO:0000256" key="2">
    <source>
        <dbReference type="ARBA" id="ARBA00023239"/>
    </source>
</evidence>
<dbReference type="EMBL" id="JAEPRB010000002">
    <property type="protein sequence ID" value="KAG2228144.1"/>
    <property type="molecule type" value="Genomic_DNA"/>
</dbReference>
<dbReference type="InterPro" id="IPR006840">
    <property type="entry name" value="ChaC"/>
</dbReference>
<dbReference type="SUPFAM" id="SSF110857">
    <property type="entry name" value="Gamma-glutamyl cyclotransferase-like"/>
    <property type="match status" value="1"/>
</dbReference>
<dbReference type="CDD" id="cd06661">
    <property type="entry name" value="GGCT_like"/>
    <property type="match status" value="1"/>
</dbReference>
<organism evidence="3 4">
    <name type="scientific">Circinella minor</name>
    <dbReference type="NCBI Taxonomy" id="1195481"/>
    <lineage>
        <taxon>Eukaryota</taxon>
        <taxon>Fungi</taxon>
        <taxon>Fungi incertae sedis</taxon>
        <taxon>Mucoromycota</taxon>
        <taxon>Mucoromycotina</taxon>
        <taxon>Mucoromycetes</taxon>
        <taxon>Mucorales</taxon>
        <taxon>Lichtheimiaceae</taxon>
        <taxon>Circinella</taxon>
    </lineage>
</organism>
<evidence type="ECO:0000256" key="1">
    <source>
        <dbReference type="ARBA" id="ARBA00012344"/>
    </source>
</evidence>
<dbReference type="OrthoDB" id="1933483at2759"/>
<proteinExistence type="predicted"/>
<dbReference type="AlphaFoldDB" id="A0A8H7VV18"/>
<gene>
    <name evidence="3" type="ORF">INT45_009190</name>
</gene>
<reference evidence="3 4" key="1">
    <citation type="submission" date="2020-12" db="EMBL/GenBank/DDBJ databases">
        <title>Metabolic potential, ecology and presence of endohyphal bacteria is reflected in genomic diversity of Mucoromycotina.</title>
        <authorList>
            <person name="Muszewska A."/>
            <person name="Okrasinska A."/>
            <person name="Steczkiewicz K."/>
            <person name="Drgas O."/>
            <person name="Orlowska M."/>
            <person name="Perlinska-Lenart U."/>
            <person name="Aleksandrzak-Piekarczyk T."/>
            <person name="Szatraj K."/>
            <person name="Zielenkiewicz U."/>
            <person name="Pilsyk S."/>
            <person name="Malc E."/>
            <person name="Mieczkowski P."/>
            <person name="Kruszewska J.S."/>
            <person name="Biernat P."/>
            <person name="Pawlowska J."/>
        </authorList>
    </citation>
    <scope>NUCLEOTIDE SEQUENCE [LARGE SCALE GENOMIC DNA]</scope>
    <source>
        <strain evidence="3 4">CBS 142.35</strain>
    </source>
</reference>
<evidence type="ECO:0000313" key="3">
    <source>
        <dbReference type="EMBL" id="KAG2228144.1"/>
    </source>
</evidence>
<accession>A0A8H7VV18</accession>
<keyword evidence="2" id="KW-0456">Lyase</keyword>
<dbReference type="EC" id="4.3.2.7" evidence="1"/>
<dbReference type="PANTHER" id="PTHR12192:SF2">
    <property type="entry name" value="GLUTATHIONE-SPECIFIC GAMMA-GLUTAMYLCYCLOTRANSFERASE 2"/>
    <property type="match status" value="1"/>
</dbReference>
<dbReference type="InterPro" id="IPR036568">
    <property type="entry name" value="GGCT-like_sf"/>
</dbReference>